<evidence type="ECO:0000313" key="4">
    <source>
        <dbReference type="RefSeq" id="XP_055896970.1"/>
    </source>
</evidence>
<feature type="transmembrane region" description="Helical" evidence="2">
    <location>
        <begin position="98"/>
        <end position="120"/>
    </location>
</feature>
<keyword evidence="2" id="KW-1133">Transmembrane helix</keyword>
<dbReference type="PANTHER" id="PTHR33444:SF2">
    <property type="entry name" value="MARVEL DOMAIN-CONTAINING PROTEIN"/>
    <property type="match status" value="1"/>
</dbReference>
<reference evidence="4" key="1">
    <citation type="submission" date="2025-08" db="UniProtKB">
        <authorList>
            <consortium name="RefSeq"/>
        </authorList>
    </citation>
    <scope>IDENTIFICATION</scope>
</reference>
<keyword evidence="2" id="KW-0812">Transmembrane</keyword>
<feature type="transmembrane region" description="Helical" evidence="2">
    <location>
        <begin position="132"/>
        <end position="159"/>
    </location>
</feature>
<dbReference type="Proteomes" id="UP001165740">
    <property type="component" value="Chromosome 9"/>
</dbReference>
<feature type="transmembrane region" description="Helical" evidence="2">
    <location>
        <begin position="185"/>
        <end position="209"/>
    </location>
</feature>
<organism evidence="3 4">
    <name type="scientific">Biomphalaria glabrata</name>
    <name type="common">Bloodfluke planorb</name>
    <name type="synonym">Freshwater snail</name>
    <dbReference type="NCBI Taxonomy" id="6526"/>
    <lineage>
        <taxon>Eukaryota</taxon>
        <taxon>Metazoa</taxon>
        <taxon>Spiralia</taxon>
        <taxon>Lophotrochozoa</taxon>
        <taxon>Mollusca</taxon>
        <taxon>Gastropoda</taxon>
        <taxon>Heterobranchia</taxon>
        <taxon>Euthyneura</taxon>
        <taxon>Panpulmonata</taxon>
        <taxon>Hygrophila</taxon>
        <taxon>Lymnaeoidea</taxon>
        <taxon>Planorbidae</taxon>
        <taxon>Biomphalaria</taxon>
    </lineage>
</organism>
<keyword evidence="2" id="KW-0472">Membrane</keyword>
<proteinExistence type="predicted"/>
<dbReference type="InterPro" id="IPR040350">
    <property type="entry name" value="TMEM272"/>
</dbReference>
<keyword evidence="3" id="KW-1185">Reference proteome</keyword>
<accession>A0A9W3BBZ9</accession>
<dbReference type="PANTHER" id="PTHR33444">
    <property type="entry name" value="SI:DKEY-19B23.12-RELATED"/>
    <property type="match status" value="1"/>
</dbReference>
<dbReference type="OrthoDB" id="6157510at2759"/>
<protein>
    <submittedName>
        <fullName evidence="4">Uncharacterized protein LOC106072028 isoform X1</fullName>
    </submittedName>
</protein>
<dbReference type="OMA" id="DERQISW"/>
<dbReference type="RefSeq" id="XP_055896970.1">
    <property type="nucleotide sequence ID" value="XM_056040995.1"/>
</dbReference>
<name>A0A9W3BBZ9_BIOGL</name>
<evidence type="ECO:0000256" key="2">
    <source>
        <dbReference type="SAM" id="Phobius"/>
    </source>
</evidence>
<evidence type="ECO:0000313" key="3">
    <source>
        <dbReference type="Proteomes" id="UP001165740"/>
    </source>
</evidence>
<evidence type="ECO:0000256" key="1">
    <source>
        <dbReference type="SAM" id="MobiDB-lite"/>
    </source>
</evidence>
<dbReference type="AlphaFoldDB" id="A0A9W3BBZ9"/>
<sequence>MCALKDELRVGSEGGDEVNEMTAMTPSPTDGEEVTLENNNLFTSSTERGKAYFRRMKSPKLLCLSGVLSLFLLAYTLAKIIMGSSYLDYCPADPFIPIYLIISGCLTLIIIFIIYVIVYVRTKKKDNDTLTSTVYLVAFVYLFIHIVLHLAGSVCVIVKEKHIKDLRLYNVTGESVTCSETLIDFSLGLVIFELVVIGVIFIITGLFIAEAIREVCCPKYSAVPSPHSPTTVIVNDNYMPPT</sequence>
<feature type="region of interest" description="Disordered" evidence="1">
    <location>
        <begin position="10"/>
        <end position="31"/>
    </location>
</feature>
<dbReference type="GeneID" id="106072028"/>
<feature type="transmembrane region" description="Helical" evidence="2">
    <location>
        <begin position="61"/>
        <end position="78"/>
    </location>
</feature>
<gene>
    <name evidence="4" type="primary">LOC106072028</name>
</gene>